<dbReference type="Gene3D" id="1.10.510.10">
    <property type="entry name" value="Transferase(Phosphotransferase) domain 1"/>
    <property type="match status" value="1"/>
</dbReference>
<organism evidence="2 3">
    <name type="scientific">Lentinus brumalis</name>
    <dbReference type="NCBI Taxonomy" id="2498619"/>
    <lineage>
        <taxon>Eukaryota</taxon>
        <taxon>Fungi</taxon>
        <taxon>Dikarya</taxon>
        <taxon>Basidiomycota</taxon>
        <taxon>Agaricomycotina</taxon>
        <taxon>Agaricomycetes</taxon>
        <taxon>Polyporales</taxon>
        <taxon>Polyporaceae</taxon>
        <taxon>Lentinus</taxon>
    </lineage>
</organism>
<proteinExistence type="predicted"/>
<keyword evidence="3" id="KW-1185">Reference proteome</keyword>
<evidence type="ECO:0000313" key="2">
    <source>
        <dbReference type="EMBL" id="RDX45004.1"/>
    </source>
</evidence>
<dbReference type="GO" id="GO:0005634">
    <property type="term" value="C:nucleus"/>
    <property type="evidence" value="ECO:0007669"/>
    <property type="project" value="TreeGrafter"/>
</dbReference>
<reference evidence="2 3" key="1">
    <citation type="journal article" date="2018" name="Biotechnol. Biofuels">
        <title>Integrative visual omics of the white-rot fungus Polyporus brumalis exposes the biotechnological potential of its oxidative enzymes for delignifying raw plant biomass.</title>
        <authorList>
            <person name="Miyauchi S."/>
            <person name="Rancon A."/>
            <person name="Drula E."/>
            <person name="Hage H."/>
            <person name="Chaduli D."/>
            <person name="Favel A."/>
            <person name="Grisel S."/>
            <person name="Henrissat B."/>
            <person name="Herpoel-Gimbert I."/>
            <person name="Ruiz-Duenas F.J."/>
            <person name="Chevret D."/>
            <person name="Hainaut M."/>
            <person name="Lin J."/>
            <person name="Wang M."/>
            <person name="Pangilinan J."/>
            <person name="Lipzen A."/>
            <person name="Lesage-Meessen L."/>
            <person name="Navarro D."/>
            <person name="Riley R."/>
            <person name="Grigoriev I.V."/>
            <person name="Zhou S."/>
            <person name="Raouche S."/>
            <person name="Rosso M.N."/>
        </authorList>
    </citation>
    <scope>NUCLEOTIDE SEQUENCE [LARGE SCALE GENOMIC DNA]</scope>
    <source>
        <strain evidence="2 3">BRFM 1820</strain>
    </source>
</reference>
<accession>A0A371CXI9</accession>
<dbReference type="Pfam" id="PF00069">
    <property type="entry name" value="Pkinase"/>
    <property type="match status" value="1"/>
</dbReference>
<dbReference type="SMART" id="SM00220">
    <property type="entry name" value="S_TKc"/>
    <property type="match status" value="1"/>
</dbReference>
<dbReference type="Proteomes" id="UP000256964">
    <property type="component" value="Unassembled WGS sequence"/>
</dbReference>
<dbReference type="OrthoDB" id="2985259at2759"/>
<evidence type="ECO:0000259" key="1">
    <source>
        <dbReference type="PROSITE" id="PS50011"/>
    </source>
</evidence>
<gene>
    <name evidence="2" type="ORF">OH76DRAFT_1023361</name>
</gene>
<dbReference type="InterPro" id="IPR011009">
    <property type="entry name" value="Kinase-like_dom_sf"/>
</dbReference>
<dbReference type="GO" id="GO:0044773">
    <property type="term" value="P:mitotic DNA damage checkpoint signaling"/>
    <property type="evidence" value="ECO:0007669"/>
    <property type="project" value="TreeGrafter"/>
</dbReference>
<evidence type="ECO:0000313" key="3">
    <source>
        <dbReference type="Proteomes" id="UP000256964"/>
    </source>
</evidence>
<dbReference type="PROSITE" id="PS50011">
    <property type="entry name" value="PROTEIN_KINASE_DOM"/>
    <property type="match status" value="1"/>
</dbReference>
<dbReference type="EMBL" id="KZ857442">
    <property type="protein sequence ID" value="RDX45004.1"/>
    <property type="molecule type" value="Genomic_DNA"/>
</dbReference>
<dbReference type="GO" id="GO:0005524">
    <property type="term" value="F:ATP binding"/>
    <property type="evidence" value="ECO:0007669"/>
    <property type="project" value="InterPro"/>
</dbReference>
<name>A0A371CXI9_9APHY</name>
<dbReference type="AlphaFoldDB" id="A0A371CXI9"/>
<dbReference type="PANTHER" id="PTHR44167:SF24">
    <property type="entry name" value="SERINE_THREONINE-PROTEIN KINASE CHK2"/>
    <property type="match status" value="1"/>
</dbReference>
<dbReference type="PANTHER" id="PTHR44167">
    <property type="entry name" value="OVARIAN-SPECIFIC SERINE/THREONINE-PROTEIN KINASE LOK-RELATED"/>
    <property type="match status" value="1"/>
</dbReference>
<dbReference type="SUPFAM" id="SSF56112">
    <property type="entry name" value="Protein kinase-like (PK-like)"/>
    <property type="match status" value="1"/>
</dbReference>
<feature type="domain" description="Protein kinase" evidence="1">
    <location>
        <begin position="78"/>
        <end position="355"/>
    </location>
</feature>
<dbReference type="STRING" id="139420.A0A371CXI9"/>
<dbReference type="GO" id="GO:0004674">
    <property type="term" value="F:protein serine/threonine kinase activity"/>
    <property type="evidence" value="ECO:0007669"/>
    <property type="project" value="TreeGrafter"/>
</dbReference>
<dbReference type="InterPro" id="IPR000719">
    <property type="entry name" value="Prot_kinase_dom"/>
</dbReference>
<protein>
    <recommendedName>
        <fullName evidence="1">Protein kinase domain-containing protein</fullName>
    </recommendedName>
</protein>
<sequence>MSVTLDASIQAIRDKLPKDLHSWSHPDDAKIWDENLYWESLRSEFAQHGYTLWKKCIGIFSFNIPNRESYTQNGWAYASPARTVNEPAGGAVSLCTISILSNLCQPASASIGQSVVIRIVKMGDEGQQHLDILRHLARAPHTMMSANHVIPLLQEICIDDMTFCVFPMIGFPMDDAYRSWVENSVGDVVDMIIQMLQALVYIHNLRIAHLDVCKENFLVQFFPESLKAGKVSLYRPRVVLIDFESAVQFPLDTPVAEQVVTGPPRGTWKTYGRKCPPEVYTGTPYDPYKSDIWQLGRSLREFRSTVPQIDAVLASLTNAERSSAETYLGQLRDIVNAMPPNALLIAPVLVVDEES</sequence>